<sequence>MTDRMKPRAALAAAWAVLRSFLLTFRVEVLEVVGVLLIVAGLALWSLPVALVVAGVAVLLSVHPLPVGRRS</sequence>
<dbReference type="RefSeq" id="WP_183419659.1">
    <property type="nucleotide sequence ID" value="NZ_JACHXY010000002.1"/>
</dbReference>
<comment type="caution">
    <text evidence="2">The sequence shown here is derived from an EMBL/GenBank/DDBJ whole genome shotgun (WGS) entry which is preliminary data.</text>
</comment>
<proteinExistence type="predicted"/>
<dbReference type="AlphaFoldDB" id="A0A7W5GFM4"/>
<evidence type="ECO:0000313" key="2">
    <source>
        <dbReference type="EMBL" id="MBB3158201.1"/>
    </source>
</evidence>
<evidence type="ECO:0000256" key="1">
    <source>
        <dbReference type="SAM" id="Phobius"/>
    </source>
</evidence>
<gene>
    <name evidence="2" type="ORF">FHS07_001897</name>
</gene>
<keyword evidence="1" id="KW-0812">Transmembrane</keyword>
<evidence type="ECO:0000313" key="3">
    <source>
        <dbReference type="Proteomes" id="UP000543579"/>
    </source>
</evidence>
<keyword evidence="1" id="KW-0472">Membrane</keyword>
<feature type="transmembrane region" description="Helical" evidence="1">
    <location>
        <begin position="32"/>
        <end position="62"/>
    </location>
</feature>
<name>A0A7W5GFM4_9MICO</name>
<accession>A0A7W5GFM4</accession>
<keyword evidence="1" id="KW-1133">Transmembrane helix</keyword>
<dbReference type="Proteomes" id="UP000543579">
    <property type="component" value="Unassembled WGS sequence"/>
</dbReference>
<protein>
    <submittedName>
        <fullName evidence="2">Uncharacterized protein</fullName>
    </submittedName>
</protein>
<organism evidence="2 3">
    <name type="scientific">Microbacterium proteolyticum</name>
    <dbReference type="NCBI Taxonomy" id="1572644"/>
    <lineage>
        <taxon>Bacteria</taxon>
        <taxon>Bacillati</taxon>
        <taxon>Actinomycetota</taxon>
        <taxon>Actinomycetes</taxon>
        <taxon>Micrococcales</taxon>
        <taxon>Microbacteriaceae</taxon>
        <taxon>Microbacterium</taxon>
    </lineage>
</organism>
<dbReference type="EMBL" id="JACHXY010000002">
    <property type="protein sequence ID" value="MBB3158201.1"/>
    <property type="molecule type" value="Genomic_DNA"/>
</dbReference>
<reference evidence="2 3" key="1">
    <citation type="submission" date="2020-08" db="EMBL/GenBank/DDBJ databases">
        <title>Genomic Encyclopedia of Type Strains, Phase III (KMG-III): the genomes of soil and plant-associated and newly described type strains.</title>
        <authorList>
            <person name="Whitman W."/>
        </authorList>
    </citation>
    <scope>NUCLEOTIDE SEQUENCE [LARGE SCALE GENOMIC DNA]</scope>
    <source>
        <strain evidence="2 3">CECT 8356</strain>
    </source>
</reference>